<dbReference type="PANTHER" id="PTHR36922:SF1">
    <property type="entry name" value="DUF1993 DOMAIN-CONTAINING PROTEIN"/>
    <property type="match status" value="1"/>
</dbReference>
<dbReference type="RefSeq" id="WP_039803849.1">
    <property type="nucleotide sequence ID" value="NZ_CP010415.1"/>
</dbReference>
<sequence length="170" mass="18499">MPLSMYQASIPVFVRMLGNLSAILHKAEAYAEARKIAPAVLVNARLAPDMLPLSSQIQIASDTAKGCAARLAGVEIPSYPDTESSFAELQERIAKTVVFLESIDAAQLDGSEERPITLSFPKMELKFGGSEYLLGFVLPNFYFHLTTAYAILRHNGLDIGKLDFLGKPPA</sequence>
<gene>
    <name evidence="1" type="ORF">Achr_19070</name>
</gene>
<dbReference type="InterPro" id="IPR018531">
    <property type="entry name" value="DUF1993"/>
</dbReference>
<dbReference type="SUPFAM" id="SSF109854">
    <property type="entry name" value="DinB/YfiT-like putative metalloenzymes"/>
    <property type="match status" value="1"/>
</dbReference>
<proteinExistence type="predicted"/>
<dbReference type="GeneID" id="61931219"/>
<organism evidence="1 2">
    <name type="scientific">Azotobacter chroococcum NCIMB 8003</name>
    <dbReference type="NCBI Taxonomy" id="1328314"/>
    <lineage>
        <taxon>Bacteria</taxon>
        <taxon>Pseudomonadati</taxon>
        <taxon>Pseudomonadota</taxon>
        <taxon>Gammaproteobacteria</taxon>
        <taxon>Pseudomonadales</taxon>
        <taxon>Pseudomonadaceae</taxon>
        <taxon>Azotobacter</taxon>
    </lineage>
</organism>
<evidence type="ECO:0000313" key="2">
    <source>
        <dbReference type="Proteomes" id="UP000068210"/>
    </source>
</evidence>
<evidence type="ECO:0000313" key="1">
    <source>
        <dbReference type="EMBL" id="AJE21362.1"/>
    </source>
</evidence>
<dbReference type="HOGENOM" id="CLU_090929_1_0_6"/>
<keyword evidence="2" id="KW-1185">Reference proteome</keyword>
<dbReference type="AlphaFoldDB" id="A0A0C4WSS8"/>
<protein>
    <submittedName>
        <fullName evidence="1">DinB/YfiT-like putative metalloenzyme</fullName>
    </submittedName>
</protein>
<dbReference type="InterPro" id="IPR034660">
    <property type="entry name" value="DinB/YfiT-like"/>
</dbReference>
<dbReference type="Gene3D" id="1.20.120.450">
    <property type="entry name" value="dinb family like domain"/>
    <property type="match status" value="1"/>
</dbReference>
<dbReference type="Proteomes" id="UP000068210">
    <property type="component" value="Chromosome"/>
</dbReference>
<dbReference type="STRING" id="1328314.Achr_19070"/>
<name>A0A0C4WSS8_9GAMM</name>
<dbReference type="PANTHER" id="PTHR36922">
    <property type="entry name" value="BLL2446 PROTEIN"/>
    <property type="match status" value="1"/>
</dbReference>
<reference evidence="1 2" key="1">
    <citation type="journal article" date="2015" name="PLoS ONE">
        <title>Azotobacter Genomes: The Genome of Azotobacter chroococcum NCIMB 8003 (ATCC 4412).</title>
        <authorList>
            <person name="Robson R.L."/>
            <person name="Jones R."/>
            <person name="Robson R.M."/>
            <person name="Schwartz A."/>
            <person name="Richardson T.H."/>
        </authorList>
    </citation>
    <scope>NUCLEOTIDE SEQUENCE [LARGE SCALE GENOMIC DNA]</scope>
    <source>
        <strain evidence="1 2">NCIMB 8003</strain>
    </source>
</reference>
<dbReference type="Pfam" id="PF09351">
    <property type="entry name" value="DUF1993"/>
    <property type="match status" value="1"/>
</dbReference>
<accession>A0A0C4WSS8</accession>
<dbReference type="EMBL" id="CP010415">
    <property type="protein sequence ID" value="AJE21362.1"/>
    <property type="molecule type" value="Genomic_DNA"/>
</dbReference>
<dbReference type="KEGG" id="acx:Achr_19070"/>